<proteinExistence type="predicted"/>
<gene>
    <name evidence="2" type="ORF">SAMN04487946_11040</name>
</gene>
<feature type="transmembrane region" description="Helical" evidence="1">
    <location>
        <begin position="108"/>
        <end position="133"/>
    </location>
</feature>
<reference evidence="3" key="1">
    <citation type="submission" date="2016-10" db="EMBL/GenBank/DDBJ databases">
        <authorList>
            <person name="Varghese N."/>
            <person name="Submissions S."/>
        </authorList>
    </citation>
    <scope>NUCLEOTIDE SEQUENCE [LARGE SCALE GENOMIC DNA]</scope>
    <source>
        <strain evidence="3">CGMCC 1.10118</strain>
    </source>
</reference>
<protein>
    <submittedName>
        <fullName evidence="2">Inner membrane protein</fullName>
    </submittedName>
</protein>
<keyword evidence="3" id="KW-1185">Reference proteome</keyword>
<dbReference type="Pfam" id="PF04307">
    <property type="entry name" value="YdjM"/>
    <property type="match status" value="1"/>
</dbReference>
<sequence>MPSSPVRVLLCARSDDTDVYRKGHYGVSLLVFAPIAFVLLSFEQVDLAVITGAVMLWLAMLPDVDHRVPGIAHRGPTHSLAFAALVGAAFGGAGVVLSGALGDPLTGVAFVGGVSVGVLGFSIGALTVVAHLLGDALTPAGVNFLWPLSGRTYSLSLWTADNTVANYGLFAVGIFATGAGAYLGVAL</sequence>
<organism evidence="2 3">
    <name type="scientific">Halobellus clavatus</name>
    <dbReference type="NCBI Taxonomy" id="660517"/>
    <lineage>
        <taxon>Archaea</taxon>
        <taxon>Methanobacteriati</taxon>
        <taxon>Methanobacteriota</taxon>
        <taxon>Stenosarchaea group</taxon>
        <taxon>Halobacteria</taxon>
        <taxon>Halobacteriales</taxon>
        <taxon>Haloferacaceae</taxon>
        <taxon>Halobellus</taxon>
    </lineage>
</organism>
<keyword evidence="1" id="KW-0472">Membrane</keyword>
<name>A0A1H3IKR6_9EURY</name>
<keyword evidence="1" id="KW-1133">Transmembrane helix</keyword>
<evidence type="ECO:0000313" key="3">
    <source>
        <dbReference type="Proteomes" id="UP000199170"/>
    </source>
</evidence>
<dbReference type="AlphaFoldDB" id="A0A1H3IKR6"/>
<feature type="transmembrane region" description="Helical" evidence="1">
    <location>
        <begin position="164"/>
        <end position="185"/>
    </location>
</feature>
<keyword evidence="1" id="KW-0812">Transmembrane</keyword>
<evidence type="ECO:0000256" key="1">
    <source>
        <dbReference type="SAM" id="Phobius"/>
    </source>
</evidence>
<feature type="transmembrane region" description="Helical" evidence="1">
    <location>
        <begin position="80"/>
        <end position="101"/>
    </location>
</feature>
<dbReference type="InterPro" id="IPR007404">
    <property type="entry name" value="YdjM-like"/>
</dbReference>
<dbReference type="STRING" id="660517.SAMN04487946_11040"/>
<dbReference type="EMBL" id="FNPB01000010">
    <property type="protein sequence ID" value="SDY27975.1"/>
    <property type="molecule type" value="Genomic_DNA"/>
</dbReference>
<accession>A0A1H3IKR6</accession>
<evidence type="ECO:0000313" key="2">
    <source>
        <dbReference type="EMBL" id="SDY27975.1"/>
    </source>
</evidence>
<dbReference type="Proteomes" id="UP000199170">
    <property type="component" value="Unassembled WGS sequence"/>
</dbReference>
<feature type="transmembrane region" description="Helical" evidence="1">
    <location>
        <begin position="29"/>
        <end position="60"/>
    </location>
</feature>